<name>A0A1Q9DRX9_SYMMI</name>
<dbReference type="Proteomes" id="UP000186817">
    <property type="component" value="Unassembled WGS sequence"/>
</dbReference>
<proteinExistence type="predicted"/>
<dbReference type="OrthoDB" id="415355at2759"/>
<comment type="caution">
    <text evidence="1">The sequence shown here is derived from an EMBL/GenBank/DDBJ whole genome shotgun (WGS) entry which is preliminary data.</text>
</comment>
<reference evidence="1 2" key="1">
    <citation type="submission" date="2016-02" db="EMBL/GenBank/DDBJ databases">
        <title>Genome analysis of coral dinoflagellate symbionts highlights evolutionary adaptations to a symbiotic lifestyle.</title>
        <authorList>
            <person name="Aranda M."/>
            <person name="Li Y."/>
            <person name="Liew Y.J."/>
            <person name="Baumgarten S."/>
            <person name="Simakov O."/>
            <person name="Wilson M."/>
            <person name="Piel J."/>
            <person name="Ashoor H."/>
            <person name="Bougouffa S."/>
            <person name="Bajic V.B."/>
            <person name="Ryu T."/>
            <person name="Ravasi T."/>
            <person name="Bayer T."/>
            <person name="Micklem G."/>
            <person name="Kim H."/>
            <person name="Bhak J."/>
            <person name="Lajeunesse T.C."/>
            <person name="Voolstra C.R."/>
        </authorList>
    </citation>
    <scope>NUCLEOTIDE SEQUENCE [LARGE SCALE GENOMIC DNA]</scope>
    <source>
        <strain evidence="1 2">CCMP2467</strain>
    </source>
</reference>
<accession>A0A1Q9DRX9</accession>
<organism evidence="1 2">
    <name type="scientific">Symbiodinium microadriaticum</name>
    <name type="common">Dinoflagellate</name>
    <name type="synonym">Zooxanthella microadriatica</name>
    <dbReference type="NCBI Taxonomy" id="2951"/>
    <lineage>
        <taxon>Eukaryota</taxon>
        <taxon>Sar</taxon>
        <taxon>Alveolata</taxon>
        <taxon>Dinophyceae</taxon>
        <taxon>Suessiales</taxon>
        <taxon>Symbiodiniaceae</taxon>
        <taxon>Symbiodinium</taxon>
    </lineage>
</organism>
<dbReference type="EMBL" id="LSRX01000416">
    <property type="protein sequence ID" value="OLP97922.1"/>
    <property type="molecule type" value="Genomic_DNA"/>
</dbReference>
<gene>
    <name evidence="1" type="ORF">AK812_SmicGene19705</name>
</gene>
<evidence type="ECO:0000313" key="2">
    <source>
        <dbReference type="Proteomes" id="UP000186817"/>
    </source>
</evidence>
<dbReference type="AlphaFoldDB" id="A0A1Q9DRX9"/>
<keyword evidence="2" id="KW-1185">Reference proteome</keyword>
<evidence type="ECO:0000313" key="1">
    <source>
        <dbReference type="EMBL" id="OLP97922.1"/>
    </source>
</evidence>
<sequence length="443" mass="49528">MPGAPSIAVGGEDAANLPGMPKCSLGELAATQAEQESPPPQPSPSKPQLKNSHTVEMLAQSSKVGLEGAPTPSEKLRQLLLKHGSFEKVEGQLVRWHEQKKAKTELGGPVTKEWLAEHEKWTKISVHLWLVRAVQASLMLKLRRKGDLLPEPSAEQFAFDDAPTERLDAAAGILVKGKPNQKAKTLADNVKQSLKDLNQHYKDLTGLQASVATESKESELQRLKKEALKIFIDCTKTDLSLNNWAMMLNVLMCPLGGEESDESSSDDFVDELLMGLASGMHDPMLARLAKCARAKDEANVCRNLHRLLQHRDFTLQVRISYANIDIKHATKRQHVNKVPWPVIRLSDWVRFVMESQPQLLLAGNMLSQSHLWEPILEDFWNKYQPIDPGHIVYQLGLNRKRTLPFMLHGDEGRGRLKQPLLIVAFQGVLSHLGVDRLNQSGWL</sequence>
<protein>
    <submittedName>
        <fullName evidence="1">Uncharacterized protein</fullName>
    </submittedName>
</protein>